<dbReference type="InterPro" id="IPR029046">
    <property type="entry name" value="LolA/LolB/LppX"/>
</dbReference>
<keyword evidence="1" id="KW-0732">Signal</keyword>
<evidence type="ECO:0000313" key="3">
    <source>
        <dbReference type="Proteomes" id="UP001519311"/>
    </source>
</evidence>
<evidence type="ECO:0000313" key="2">
    <source>
        <dbReference type="EMBL" id="MBP2362090.1"/>
    </source>
</evidence>
<reference evidence="2 3" key="1">
    <citation type="submission" date="2021-03" db="EMBL/GenBank/DDBJ databases">
        <title>Sequencing the genomes of 1000 actinobacteria strains.</title>
        <authorList>
            <person name="Klenk H.-P."/>
        </authorList>
    </citation>
    <scope>NUCLEOTIDE SEQUENCE [LARGE SCALE GENOMIC DNA]</scope>
    <source>
        <strain evidence="2 3">DSM 40843</strain>
    </source>
</reference>
<dbReference type="Proteomes" id="UP001519311">
    <property type="component" value="Unassembled WGS sequence"/>
</dbReference>
<dbReference type="RefSeq" id="WP_209470758.1">
    <property type="nucleotide sequence ID" value="NZ_BMWJ01000009.1"/>
</dbReference>
<feature type="signal peptide" evidence="1">
    <location>
        <begin position="1"/>
        <end position="22"/>
    </location>
</feature>
<feature type="chain" id="PRO_5045757010" description="Lipoprotein" evidence="1">
    <location>
        <begin position="23"/>
        <end position="232"/>
    </location>
</feature>
<dbReference type="SUPFAM" id="SSF89392">
    <property type="entry name" value="Prokaryotic lipoproteins and lipoprotein localization factors"/>
    <property type="match status" value="1"/>
</dbReference>
<dbReference type="Gene3D" id="2.50.20.20">
    <property type="match status" value="1"/>
</dbReference>
<organism evidence="2 3">
    <name type="scientific">Streptomyces clavifer</name>
    <dbReference type="NCBI Taxonomy" id="68188"/>
    <lineage>
        <taxon>Bacteria</taxon>
        <taxon>Bacillati</taxon>
        <taxon>Actinomycetota</taxon>
        <taxon>Actinomycetes</taxon>
        <taxon>Kitasatosporales</taxon>
        <taxon>Streptomycetaceae</taxon>
        <taxon>Streptomyces</taxon>
    </lineage>
</organism>
<evidence type="ECO:0000256" key="1">
    <source>
        <dbReference type="SAM" id="SignalP"/>
    </source>
</evidence>
<evidence type="ECO:0008006" key="4">
    <source>
        <dbReference type="Google" id="ProtNLM"/>
    </source>
</evidence>
<protein>
    <recommendedName>
        <fullName evidence="4">Lipoprotein</fullName>
    </recommendedName>
</protein>
<accession>A0ABS4VDU2</accession>
<keyword evidence="3" id="KW-1185">Reference proteome</keyword>
<sequence>MRTVRRTTALVLTCLLAGAALAGCGGGADDAADKSAADLLDEANATMGELSSLTIEITNEAGDDTATWRMTTDLKSRCQVRNTFSGSGTLEQIRIGGTDYVRPDTKYLETWSGNDLGAARPNVWAKVPVARSKPGDGLSRCTRPFESFGTATKGEATRIGGREALGLEVTDPADKEGAYTFYVATEGEPHLLKAVYDGGKQVTTTSFSDFGEPLDIRPPASADVLDMSDVTG</sequence>
<dbReference type="PROSITE" id="PS51257">
    <property type="entry name" value="PROKAR_LIPOPROTEIN"/>
    <property type="match status" value="1"/>
</dbReference>
<proteinExistence type="predicted"/>
<comment type="caution">
    <text evidence="2">The sequence shown here is derived from an EMBL/GenBank/DDBJ whole genome shotgun (WGS) entry which is preliminary data.</text>
</comment>
<dbReference type="EMBL" id="JAGINS010000001">
    <property type="protein sequence ID" value="MBP2362090.1"/>
    <property type="molecule type" value="Genomic_DNA"/>
</dbReference>
<name>A0ABS4VDU2_9ACTN</name>
<gene>
    <name evidence="2" type="ORF">JOF59_004490</name>
</gene>